<protein>
    <submittedName>
        <fullName evidence="1">Uncharacterized protein</fullName>
    </submittedName>
</protein>
<proteinExistence type="predicted"/>
<dbReference type="EMBL" id="KZ679752">
    <property type="protein sequence ID" value="PTB47348.1"/>
    <property type="molecule type" value="Genomic_DNA"/>
</dbReference>
<gene>
    <name evidence="1" type="ORF">M431DRAFT_488627</name>
</gene>
<name>A0A2T3ZRB3_TRIHA</name>
<keyword evidence="2" id="KW-1185">Reference proteome</keyword>
<sequence length="151" mass="16862">MNHWETLADLLTNGYTEDLVDSISHKRFGLPQDSACEKPRKSEMLGGDGLLAGLCGMYKSLGRKQDHANVHPAERDILEHVLSLREELKRLGGPELEDLSIEEDDAARDVYNRKFNCSELWRGALEIVPCSLSSGVQAEWVPTPANTSSRR</sequence>
<evidence type="ECO:0000313" key="1">
    <source>
        <dbReference type="EMBL" id="PTB47348.1"/>
    </source>
</evidence>
<dbReference type="RefSeq" id="XP_024767025.1">
    <property type="nucleotide sequence ID" value="XM_024916581.1"/>
</dbReference>
<dbReference type="Proteomes" id="UP000241690">
    <property type="component" value="Unassembled WGS sequence"/>
</dbReference>
<accession>A0A2T3ZRB3</accession>
<evidence type="ECO:0000313" key="2">
    <source>
        <dbReference type="Proteomes" id="UP000241690"/>
    </source>
</evidence>
<dbReference type="AlphaFoldDB" id="A0A2T3ZRB3"/>
<reference evidence="1 2" key="1">
    <citation type="submission" date="2016-07" db="EMBL/GenBank/DDBJ databases">
        <title>Multiple horizontal gene transfer events from other fungi enriched the ability of initially mycotrophic Trichoderma (Ascomycota) to feed on dead plant biomass.</title>
        <authorList>
            <consortium name="DOE Joint Genome Institute"/>
            <person name="Aerts A."/>
            <person name="Atanasova L."/>
            <person name="Chenthamara K."/>
            <person name="Zhang J."/>
            <person name="Grujic M."/>
            <person name="Henrissat B."/>
            <person name="Kuo A."/>
            <person name="Salamov A."/>
            <person name="Lipzen A."/>
            <person name="Labutti K."/>
            <person name="Barry K."/>
            <person name="Miao Y."/>
            <person name="Rahimi M.J."/>
            <person name="Shen Q."/>
            <person name="Grigoriev I.V."/>
            <person name="Kubicek C.P."/>
            <person name="Druzhinina I.S."/>
        </authorList>
    </citation>
    <scope>NUCLEOTIDE SEQUENCE [LARGE SCALE GENOMIC DNA]</scope>
    <source>
        <strain evidence="1 2">CBS 226.95</strain>
    </source>
</reference>
<dbReference type="GeneID" id="36625150"/>
<organism evidence="1 2">
    <name type="scientific">Trichoderma harzianum CBS 226.95</name>
    <dbReference type="NCBI Taxonomy" id="983964"/>
    <lineage>
        <taxon>Eukaryota</taxon>
        <taxon>Fungi</taxon>
        <taxon>Dikarya</taxon>
        <taxon>Ascomycota</taxon>
        <taxon>Pezizomycotina</taxon>
        <taxon>Sordariomycetes</taxon>
        <taxon>Hypocreomycetidae</taxon>
        <taxon>Hypocreales</taxon>
        <taxon>Hypocreaceae</taxon>
        <taxon>Trichoderma</taxon>
    </lineage>
</organism>